<dbReference type="AlphaFoldDB" id="A0A839GMC7"/>
<accession>A0A839GMC7</accession>
<reference evidence="1 2" key="1">
    <citation type="submission" date="2020-08" db="EMBL/GenBank/DDBJ databases">
        <title>Genomic Encyclopedia of Type Strains, Phase IV (KMG-IV): sequencing the most valuable type-strain genomes for metagenomic binning, comparative biology and taxonomic classification.</title>
        <authorList>
            <person name="Goeker M."/>
        </authorList>
    </citation>
    <scope>NUCLEOTIDE SEQUENCE [LARGE SCALE GENOMIC DNA]</scope>
    <source>
        <strain evidence="1 2">DSM 29854</strain>
    </source>
</reference>
<evidence type="ECO:0000313" key="2">
    <source>
        <dbReference type="Proteomes" id="UP000563094"/>
    </source>
</evidence>
<sequence>MMNKALLKVLPVLILVALSMGIWKSCRYDWNPHYFNNNAVQLDSLLYSPDSSKAVVYYTLDVGARGLRQYQTLLRKADFEDELTRFSLPPELIIQKWRSNDTLEVIYDQYEGYSKGGQITDLPLEKDTLTRNGATILIQERRMNKKQRIEQDMKYYSN</sequence>
<dbReference type="RefSeq" id="WP_182514603.1">
    <property type="nucleotide sequence ID" value="NZ_JACJIQ010000035.1"/>
</dbReference>
<gene>
    <name evidence="1" type="ORF">FHS90_004621</name>
</gene>
<dbReference type="EMBL" id="JACJIQ010000035">
    <property type="protein sequence ID" value="MBA9079880.1"/>
    <property type="molecule type" value="Genomic_DNA"/>
</dbReference>
<dbReference type="Proteomes" id="UP000563094">
    <property type="component" value="Unassembled WGS sequence"/>
</dbReference>
<name>A0A839GMC7_9BACT</name>
<keyword evidence="2" id="KW-1185">Reference proteome</keyword>
<protein>
    <submittedName>
        <fullName evidence="1">Uncharacterized protein</fullName>
    </submittedName>
</protein>
<comment type="caution">
    <text evidence="1">The sequence shown here is derived from an EMBL/GenBank/DDBJ whole genome shotgun (WGS) entry which is preliminary data.</text>
</comment>
<proteinExistence type="predicted"/>
<evidence type="ECO:0000313" key="1">
    <source>
        <dbReference type="EMBL" id="MBA9079880.1"/>
    </source>
</evidence>
<organism evidence="1 2">
    <name type="scientific">Rufibacter quisquiliarum</name>
    <dbReference type="NCBI Taxonomy" id="1549639"/>
    <lineage>
        <taxon>Bacteria</taxon>
        <taxon>Pseudomonadati</taxon>
        <taxon>Bacteroidota</taxon>
        <taxon>Cytophagia</taxon>
        <taxon>Cytophagales</taxon>
        <taxon>Hymenobacteraceae</taxon>
        <taxon>Rufibacter</taxon>
    </lineage>
</organism>